<dbReference type="Proteomes" id="UP000034543">
    <property type="component" value="Unassembled WGS sequence"/>
</dbReference>
<protein>
    <submittedName>
        <fullName evidence="1">Uncharacterized protein</fullName>
    </submittedName>
</protein>
<dbReference type="AlphaFoldDB" id="A0A0G1CJD1"/>
<name>A0A0G1CJD1_9BACT</name>
<sequence>MANKVAPIRSTTQFFLEIEDIRDDVLLLQDGSCALIIETSAVNFSLLSEKEQDAMIYAYSGTLNSLSFPIQLVIRSKRKDISGYMNLLIAAENNQTNPALKERIRTYREFINATVKERNVLDKKFYIVIPFSALELGVANMSSLMGRKGLPYPKSYILTRAKTVLIPKRDHLIRQLNRLGLKAKQLTTQQLITLFHEIYNPQEELKPTDANEYLTPITSTQ</sequence>
<gene>
    <name evidence="1" type="ORF">UV59_C0006G0045</name>
</gene>
<evidence type="ECO:0000313" key="2">
    <source>
        <dbReference type="Proteomes" id="UP000034543"/>
    </source>
</evidence>
<comment type="caution">
    <text evidence="1">The sequence shown here is derived from an EMBL/GenBank/DDBJ whole genome shotgun (WGS) entry which is preliminary data.</text>
</comment>
<organism evidence="1 2">
    <name type="scientific">Candidatus Gottesmanbacteria bacterium GW2011_GWA1_43_11</name>
    <dbReference type="NCBI Taxonomy" id="1618436"/>
    <lineage>
        <taxon>Bacteria</taxon>
        <taxon>Candidatus Gottesmaniibacteriota</taxon>
    </lineage>
</organism>
<evidence type="ECO:0000313" key="1">
    <source>
        <dbReference type="EMBL" id="KKS85589.1"/>
    </source>
</evidence>
<accession>A0A0G1CJD1</accession>
<dbReference type="STRING" id="1618436.UV59_C0006G0045"/>
<dbReference type="EMBL" id="LCFB01000006">
    <property type="protein sequence ID" value="KKS85589.1"/>
    <property type="molecule type" value="Genomic_DNA"/>
</dbReference>
<reference evidence="1 2" key="1">
    <citation type="journal article" date="2015" name="Nature">
        <title>rRNA introns, odd ribosomes, and small enigmatic genomes across a large radiation of phyla.</title>
        <authorList>
            <person name="Brown C.T."/>
            <person name="Hug L.A."/>
            <person name="Thomas B.C."/>
            <person name="Sharon I."/>
            <person name="Castelle C.J."/>
            <person name="Singh A."/>
            <person name="Wilkins M.J."/>
            <person name="Williams K.H."/>
            <person name="Banfield J.F."/>
        </authorList>
    </citation>
    <scope>NUCLEOTIDE SEQUENCE [LARGE SCALE GENOMIC DNA]</scope>
</reference>
<proteinExistence type="predicted"/>